<dbReference type="GO" id="GO:0006508">
    <property type="term" value="P:proteolysis"/>
    <property type="evidence" value="ECO:0007669"/>
    <property type="project" value="UniProtKB-KW"/>
</dbReference>
<dbReference type="AlphaFoldDB" id="A0A2P4XG96"/>
<protein>
    <recommendedName>
        <fullName evidence="11">Chromo domain-containing protein</fullName>
    </recommendedName>
</protein>
<evidence type="ECO:0000256" key="10">
    <source>
        <dbReference type="ARBA" id="ARBA00023172"/>
    </source>
</evidence>
<dbReference type="InterPro" id="IPR043502">
    <property type="entry name" value="DNA/RNA_pol_sf"/>
</dbReference>
<dbReference type="GO" id="GO:0003677">
    <property type="term" value="F:DNA binding"/>
    <property type="evidence" value="ECO:0007669"/>
    <property type="project" value="UniProtKB-KW"/>
</dbReference>
<keyword evidence="8" id="KW-0808">Transferase</keyword>
<dbReference type="GO" id="GO:0015074">
    <property type="term" value="P:DNA integration"/>
    <property type="evidence" value="ECO:0007669"/>
    <property type="project" value="UniProtKB-KW"/>
</dbReference>
<evidence type="ECO:0000313" key="12">
    <source>
        <dbReference type="EMBL" id="POM64578.1"/>
    </source>
</evidence>
<evidence type="ECO:0000256" key="3">
    <source>
        <dbReference type="ARBA" id="ARBA00022750"/>
    </source>
</evidence>
<dbReference type="GO" id="GO:0003887">
    <property type="term" value="F:DNA-directed DNA polymerase activity"/>
    <property type="evidence" value="ECO:0007669"/>
    <property type="project" value="UniProtKB-KW"/>
</dbReference>
<keyword evidence="10" id="KW-0233">DNA recombination</keyword>
<accession>A0A2P4XG96</accession>
<dbReference type="InterPro" id="IPR016197">
    <property type="entry name" value="Chromo-like_dom_sf"/>
</dbReference>
<dbReference type="Gene3D" id="2.40.50.40">
    <property type="match status" value="1"/>
</dbReference>
<dbReference type="InterPro" id="IPR050951">
    <property type="entry name" value="Retrovirus_Pol_polyprotein"/>
</dbReference>
<evidence type="ECO:0000256" key="2">
    <source>
        <dbReference type="ARBA" id="ARBA00022723"/>
    </source>
</evidence>
<dbReference type="CDD" id="cd00024">
    <property type="entry name" value="CD_CSD"/>
    <property type="match status" value="1"/>
</dbReference>
<name>A0A2P4XG96_9STRA</name>
<evidence type="ECO:0000259" key="11">
    <source>
        <dbReference type="PROSITE" id="PS50013"/>
    </source>
</evidence>
<dbReference type="SUPFAM" id="SSF53098">
    <property type="entry name" value="Ribonuclease H-like"/>
    <property type="match status" value="1"/>
</dbReference>
<evidence type="ECO:0000256" key="4">
    <source>
        <dbReference type="ARBA" id="ARBA00022801"/>
    </source>
</evidence>
<keyword evidence="13" id="KW-1185">Reference proteome</keyword>
<evidence type="ECO:0000256" key="5">
    <source>
        <dbReference type="ARBA" id="ARBA00022842"/>
    </source>
</evidence>
<dbReference type="Pfam" id="PF24626">
    <property type="entry name" value="SH3_Tf2-1"/>
    <property type="match status" value="1"/>
</dbReference>
<dbReference type="Gene3D" id="3.10.10.10">
    <property type="entry name" value="HIV Type 1 Reverse Transcriptase, subunit A, domain 1"/>
    <property type="match status" value="1"/>
</dbReference>
<evidence type="ECO:0000256" key="8">
    <source>
        <dbReference type="ARBA" id="ARBA00022932"/>
    </source>
</evidence>
<sequence>MAPETHKNDHDAPTADGERQAELEAQLAQLRTEIFKRKRDEDVRQWLFEVETLCRINGHDVTDSNDTLPAISITSMEEPASGWFLFWASRTPAEEQTWGQFIHDALAHFEALNYQAALRQKLRQLRQTGDIEEYNRKYSSLIFRVENMSEVNQVSYYCDGLKRATQAYVKLQNATTLSEAMDQASKYEMSHFGGERRPDREKPEREQRLHPLVLNCAPLFAVEGNMKQRDNKIGAKFLLDCERMIKVKLGNNNIGEAVLKLAKITVCLGGAPNYHCVAVVFDIPDEFDCALRMPFFVDEQPEIDGKRRCFKMDDSVGASAVETSISSWKCSLTIKTLLKGEVEANERPTDVVEKFSKSEKKNAKESLKKNSAYPVNVEYKDSVFTPELPDGLPMERDIEHRIDVKDPNIAMYRKQWRLSPDQKAEINKWVREMIAKGLIQPNISPHAALTFCVRKPVGCGIVHDYRNLNSNTIRQCVPMTRKEDVFDSMAGAYYFSCMDLMSAYYQVGMKMDHSNDINKHLRALHDVLEILKKNKLYVKLSKCVFCADEIPCLGDFIGRNGVRIDPDKVQTIRDWPNGIADALSRRPDLKPETKDFHDLLVTSFNETSYQLRVTEIKPNDNLIKEIIAGYAKEKVIGDIRRAVKRRGTVSAIRGVSEKQFKPYFEEKNLIWYEGSTDEQPRIVVPNIVALKHRIIAEVHDTNYGGHPGADRTYLKLRSDLYWPRMVRTIKKYIADCDGQTERTNRTLEEYLRCFVSPRQDNWDVHLANAEFVINSVVNTSIKMSPFEADIGYVPQALEDDQARMTDVYDSGRTEQLFKVGDQIYLSTKHFDTAYTDFPNSRKLGPKWIGPYSVVRTIHKHAYEINLPPGLKLYPVFNTGSLKPYDTPTRLSRPNQVILHDSTVGQIVEAIVGKRKRLCTIQYQVKWVGEEQLTWEPHETYTK</sequence>
<comment type="caution">
    <text evidence="12">The sequence shown here is derived from an EMBL/GenBank/DDBJ whole genome shotgun (WGS) entry which is preliminary data.</text>
</comment>
<dbReference type="PANTHER" id="PTHR37984:SF5">
    <property type="entry name" value="PROTEIN NYNRIN-LIKE"/>
    <property type="match status" value="1"/>
</dbReference>
<dbReference type="GO" id="GO:0046872">
    <property type="term" value="F:metal ion binding"/>
    <property type="evidence" value="ECO:0007669"/>
    <property type="project" value="UniProtKB-KW"/>
</dbReference>
<keyword evidence="5" id="KW-0460">Magnesium</keyword>
<keyword evidence="3" id="KW-0064">Aspartyl protease</keyword>
<dbReference type="OrthoDB" id="102286at2759"/>
<gene>
    <name evidence="12" type="ORF">PHPALM_19875</name>
</gene>
<dbReference type="InterPro" id="IPR041588">
    <property type="entry name" value="Integrase_H2C2"/>
</dbReference>
<dbReference type="Pfam" id="PF17921">
    <property type="entry name" value="Integrase_H2C2"/>
    <property type="match status" value="1"/>
</dbReference>
<dbReference type="SUPFAM" id="SSF56672">
    <property type="entry name" value="DNA/RNA polymerases"/>
    <property type="match status" value="1"/>
</dbReference>
<organism evidence="12 13">
    <name type="scientific">Phytophthora palmivora</name>
    <dbReference type="NCBI Taxonomy" id="4796"/>
    <lineage>
        <taxon>Eukaryota</taxon>
        <taxon>Sar</taxon>
        <taxon>Stramenopiles</taxon>
        <taxon>Oomycota</taxon>
        <taxon>Peronosporomycetes</taxon>
        <taxon>Peronosporales</taxon>
        <taxon>Peronosporaceae</taxon>
        <taxon>Phytophthora</taxon>
    </lineage>
</organism>
<dbReference type="GO" id="GO:0006310">
    <property type="term" value="P:DNA recombination"/>
    <property type="evidence" value="ECO:0007669"/>
    <property type="project" value="UniProtKB-KW"/>
</dbReference>
<keyword evidence="1" id="KW-0645">Protease</keyword>
<dbReference type="InterPro" id="IPR000953">
    <property type="entry name" value="Chromo/chromo_shadow_dom"/>
</dbReference>
<evidence type="ECO:0000256" key="9">
    <source>
        <dbReference type="ARBA" id="ARBA00023125"/>
    </source>
</evidence>
<evidence type="ECO:0000256" key="6">
    <source>
        <dbReference type="ARBA" id="ARBA00022908"/>
    </source>
</evidence>
<dbReference type="PANTHER" id="PTHR37984">
    <property type="entry name" value="PROTEIN CBG26694"/>
    <property type="match status" value="1"/>
</dbReference>
<keyword evidence="2" id="KW-0479">Metal-binding</keyword>
<dbReference type="Proteomes" id="UP000237271">
    <property type="component" value="Unassembled WGS sequence"/>
</dbReference>
<dbReference type="EMBL" id="NCKW01011076">
    <property type="protein sequence ID" value="POM64578.1"/>
    <property type="molecule type" value="Genomic_DNA"/>
</dbReference>
<dbReference type="Gene3D" id="1.10.340.70">
    <property type="match status" value="1"/>
</dbReference>
<feature type="domain" description="Chromo" evidence="11">
    <location>
        <begin position="905"/>
        <end position="942"/>
    </location>
</feature>
<keyword evidence="9" id="KW-0238">DNA-binding</keyword>
<reference evidence="12 13" key="1">
    <citation type="journal article" date="2017" name="Genome Biol. Evol.">
        <title>Phytophthora megakarya and P. palmivora, closely related causal agents of cacao black pod rot, underwent increases in genome sizes and gene numbers by different mechanisms.</title>
        <authorList>
            <person name="Ali S.S."/>
            <person name="Shao J."/>
            <person name="Lary D.J."/>
            <person name="Kronmiller B."/>
            <person name="Shen D."/>
            <person name="Strem M.D."/>
            <person name="Amoako-Attah I."/>
            <person name="Akrofi A.Y."/>
            <person name="Begoude B.A."/>
            <person name="Ten Hoopen G.M."/>
            <person name="Coulibaly K."/>
            <person name="Kebe B.I."/>
            <person name="Melnick R.L."/>
            <person name="Guiltinan M.J."/>
            <person name="Tyler B.M."/>
            <person name="Meinhardt L.W."/>
            <person name="Bailey B.A."/>
        </authorList>
    </citation>
    <scope>NUCLEOTIDE SEQUENCE [LARGE SCALE GENOMIC DNA]</scope>
    <source>
        <strain evidence="13">sbr112.9</strain>
    </source>
</reference>
<keyword evidence="6" id="KW-0229">DNA integration</keyword>
<dbReference type="InterPro" id="IPR043128">
    <property type="entry name" value="Rev_trsase/Diguanyl_cyclase"/>
</dbReference>
<dbReference type="Pfam" id="PF19259">
    <property type="entry name" value="Ty3_capsid"/>
    <property type="match status" value="1"/>
</dbReference>
<keyword evidence="4" id="KW-0378">Hydrolase</keyword>
<dbReference type="SUPFAM" id="SSF54160">
    <property type="entry name" value="Chromo domain-like"/>
    <property type="match status" value="1"/>
</dbReference>
<proteinExistence type="predicted"/>
<keyword evidence="8" id="KW-0548">Nucleotidyltransferase</keyword>
<dbReference type="InterPro" id="IPR045358">
    <property type="entry name" value="Ty3_capsid"/>
</dbReference>
<evidence type="ECO:0000256" key="7">
    <source>
        <dbReference type="ARBA" id="ARBA00022918"/>
    </source>
</evidence>
<dbReference type="PROSITE" id="PS50013">
    <property type="entry name" value="CHROMO_2"/>
    <property type="match status" value="1"/>
</dbReference>
<keyword evidence="7" id="KW-0695">RNA-directed DNA polymerase</keyword>
<dbReference type="Gene3D" id="3.30.70.270">
    <property type="match status" value="2"/>
</dbReference>
<evidence type="ECO:0000313" key="13">
    <source>
        <dbReference type="Proteomes" id="UP000237271"/>
    </source>
</evidence>
<dbReference type="GO" id="GO:0004190">
    <property type="term" value="F:aspartic-type endopeptidase activity"/>
    <property type="evidence" value="ECO:0007669"/>
    <property type="project" value="UniProtKB-KW"/>
</dbReference>
<dbReference type="GO" id="GO:0003964">
    <property type="term" value="F:RNA-directed DNA polymerase activity"/>
    <property type="evidence" value="ECO:0007669"/>
    <property type="project" value="UniProtKB-KW"/>
</dbReference>
<dbReference type="InterPro" id="IPR056924">
    <property type="entry name" value="SH3_Tf2-1"/>
</dbReference>
<keyword evidence="8" id="KW-0239">DNA-directed DNA polymerase</keyword>
<evidence type="ECO:0000256" key="1">
    <source>
        <dbReference type="ARBA" id="ARBA00022670"/>
    </source>
</evidence>
<dbReference type="InterPro" id="IPR012337">
    <property type="entry name" value="RNaseH-like_sf"/>
</dbReference>